<feature type="region of interest" description="Disordered" evidence="4">
    <location>
        <begin position="56"/>
        <end position="120"/>
    </location>
</feature>
<dbReference type="PROSITE" id="PS00622">
    <property type="entry name" value="HTH_LUXR_1"/>
    <property type="match status" value="1"/>
</dbReference>
<comment type="caution">
    <text evidence="6">The sequence shown here is derived from an EMBL/GenBank/DDBJ whole genome shotgun (WGS) entry which is preliminary data.</text>
</comment>
<dbReference type="SUPFAM" id="SSF52540">
    <property type="entry name" value="P-loop containing nucleoside triphosphate hydrolases"/>
    <property type="match status" value="1"/>
</dbReference>
<dbReference type="Pfam" id="PF00196">
    <property type="entry name" value="GerE"/>
    <property type="match status" value="1"/>
</dbReference>
<dbReference type="PROSITE" id="PS50043">
    <property type="entry name" value="HTH_LUXR_2"/>
    <property type="match status" value="1"/>
</dbReference>
<feature type="region of interest" description="Disordered" evidence="4">
    <location>
        <begin position="825"/>
        <end position="847"/>
    </location>
</feature>
<evidence type="ECO:0000259" key="5">
    <source>
        <dbReference type="PROSITE" id="PS50043"/>
    </source>
</evidence>
<keyword evidence="3" id="KW-0804">Transcription</keyword>
<keyword evidence="1" id="KW-0805">Transcription regulation</keyword>
<feature type="compositionally biased region" description="Pro residues" evidence="4">
    <location>
        <begin position="90"/>
        <end position="108"/>
    </location>
</feature>
<gene>
    <name evidence="6" type="ORF">ACFO0B_15745</name>
</gene>
<evidence type="ECO:0000313" key="7">
    <source>
        <dbReference type="Proteomes" id="UP001595696"/>
    </source>
</evidence>
<feature type="domain" description="HTH luxR-type" evidence="5">
    <location>
        <begin position="847"/>
        <end position="912"/>
    </location>
</feature>
<dbReference type="InterPro" id="IPR027417">
    <property type="entry name" value="P-loop_NTPase"/>
</dbReference>
<dbReference type="SMART" id="SM00421">
    <property type="entry name" value="HTH_LUXR"/>
    <property type="match status" value="1"/>
</dbReference>
<dbReference type="SUPFAM" id="SSF46894">
    <property type="entry name" value="C-terminal effector domain of the bipartite response regulators"/>
    <property type="match status" value="1"/>
</dbReference>
<dbReference type="PANTHER" id="PTHR44688:SF16">
    <property type="entry name" value="DNA-BINDING TRANSCRIPTIONAL ACTIVATOR DEVR_DOSR"/>
    <property type="match status" value="1"/>
</dbReference>
<sequence>MAEAAFDTLPIAREILRELETASAEPTVYLVRGRSGTGKSTLLAAIRAQLRAAGVPARDTVSGHARPAHTAPRPTPARTGASAPNRLPLPGRPAPRLPVPNRQPPPARRPGSPAVVGAARPQQVAQREAALVIDNAHTLGDAELLALCRAIDAGQRTVVIAAQPRPHDQRLRRLADTVARRGRVVELRALGAAEIVPFARELGMVVPRSVAKHIHQLTAGNRGGVVAALTAASSARLDAGIATVDAAVTEWARSLLGAVEPDLLETLAVATTGTGLDSSELVEVLGVPVGAADALIDRARASALVTDADLLLDPAIAPLRTLLGDRRFVAVQRRLLSARLDAGLLRDHTALLLAESGVRDARLAEFLCHAAEKAGAEAVRYYRAAVAAGADPDGIALPWAEAALRAGDGETALRLAEPVLARLGGADPGALDPADAAPDLATAVRICATVLVRRGRTARAAQLYGWLGPHRAGADWATGAAVQYLAGDAAGAATMSASARQWPPTEANAHARRIVEALARTVTPRPDPTGRGRMALLEDGEAGTAAAVSGLIGVAHAAAATERLLPCAATTIATLLCLSIGEPRRAIDALRRSEADGNAGPQPAVLAAWAAMLGGDERTAADRVAAFDHAVLAPRDRLLAHGVTIGLARRSGDHTALTLAWEAAVPLFDEVDADLLTLLPIGELWLAGIRLRDERRIAPLVAAGYGVLRRLGEPPAWANAFHWYGVQAALAQERPDDLLPHAGQLRAAAEAGDRHAAVLAQAGRTWVLVLRGEVAAPEVEAAVAQLAALGLTWDAARLASEAALAASDPAAATALLKLARTVRSDARPADPAPRPRAGTPAANPVAGADPAAVLSEREREVAELVLLGLTYREIGARLYISAKTVEHHVARIRRRIGAQSRSELLSMLRAMGHGSLLV</sequence>
<name>A0ABV8DUM9_9NOCA</name>
<evidence type="ECO:0000256" key="3">
    <source>
        <dbReference type="ARBA" id="ARBA00023163"/>
    </source>
</evidence>
<dbReference type="InterPro" id="IPR016032">
    <property type="entry name" value="Sig_transdc_resp-reg_C-effctor"/>
</dbReference>
<dbReference type="RefSeq" id="WP_378613190.1">
    <property type="nucleotide sequence ID" value="NZ_JBHSAX010000014.1"/>
</dbReference>
<evidence type="ECO:0000313" key="6">
    <source>
        <dbReference type="EMBL" id="MFC3963444.1"/>
    </source>
</evidence>
<dbReference type="PANTHER" id="PTHR44688">
    <property type="entry name" value="DNA-BINDING TRANSCRIPTIONAL ACTIVATOR DEVR_DOSR"/>
    <property type="match status" value="1"/>
</dbReference>
<dbReference type="InterPro" id="IPR003593">
    <property type="entry name" value="AAA+_ATPase"/>
</dbReference>
<organism evidence="6 7">
    <name type="scientific">Nocardia jiangsuensis</name>
    <dbReference type="NCBI Taxonomy" id="1691563"/>
    <lineage>
        <taxon>Bacteria</taxon>
        <taxon>Bacillati</taxon>
        <taxon>Actinomycetota</taxon>
        <taxon>Actinomycetes</taxon>
        <taxon>Mycobacteriales</taxon>
        <taxon>Nocardiaceae</taxon>
        <taxon>Nocardia</taxon>
    </lineage>
</organism>
<dbReference type="SMART" id="SM00382">
    <property type="entry name" value="AAA"/>
    <property type="match status" value="1"/>
</dbReference>
<dbReference type="Proteomes" id="UP001595696">
    <property type="component" value="Unassembled WGS sequence"/>
</dbReference>
<feature type="compositionally biased region" description="Low complexity" evidence="4">
    <location>
        <begin position="63"/>
        <end position="89"/>
    </location>
</feature>
<accession>A0ABV8DUM9</accession>
<dbReference type="InterPro" id="IPR000792">
    <property type="entry name" value="Tscrpt_reg_LuxR_C"/>
</dbReference>
<evidence type="ECO:0000256" key="1">
    <source>
        <dbReference type="ARBA" id="ARBA00023015"/>
    </source>
</evidence>
<dbReference type="InterPro" id="IPR036388">
    <property type="entry name" value="WH-like_DNA-bd_sf"/>
</dbReference>
<dbReference type="PRINTS" id="PR00038">
    <property type="entry name" value="HTHLUXR"/>
</dbReference>
<evidence type="ECO:0000256" key="2">
    <source>
        <dbReference type="ARBA" id="ARBA00023125"/>
    </source>
</evidence>
<evidence type="ECO:0000256" key="4">
    <source>
        <dbReference type="SAM" id="MobiDB-lite"/>
    </source>
</evidence>
<dbReference type="CDD" id="cd06170">
    <property type="entry name" value="LuxR_C_like"/>
    <property type="match status" value="1"/>
</dbReference>
<protein>
    <submittedName>
        <fullName evidence="6">LuxR C-terminal-related transcriptional regulator</fullName>
    </submittedName>
</protein>
<dbReference type="EMBL" id="JBHSAX010000014">
    <property type="protein sequence ID" value="MFC3963444.1"/>
    <property type="molecule type" value="Genomic_DNA"/>
</dbReference>
<reference evidence="7" key="1">
    <citation type="journal article" date="2019" name="Int. J. Syst. Evol. Microbiol.">
        <title>The Global Catalogue of Microorganisms (GCM) 10K type strain sequencing project: providing services to taxonomists for standard genome sequencing and annotation.</title>
        <authorList>
            <consortium name="The Broad Institute Genomics Platform"/>
            <consortium name="The Broad Institute Genome Sequencing Center for Infectious Disease"/>
            <person name="Wu L."/>
            <person name="Ma J."/>
        </authorList>
    </citation>
    <scope>NUCLEOTIDE SEQUENCE [LARGE SCALE GENOMIC DNA]</scope>
    <source>
        <strain evidence="7">CGMCC 4.7330</strain>
    </source>
</reference>
<dbReference type="Gene3D" id="1.10.10.10">
    <property type="entry name" value="Winged helix-like DNA-binding domain superfamily/Winged helix DNA-binding domain"/>
    <property type="match status" value="1"/>
</dbReference>
<keyword evidence="2" id="KW-0238">DNA-binding</keyword>
<keyword evidence="7" id="KW-1185">Reference proteome</keyword>
<feature type="compositionally biased region" description="Low complexity" evidence="4">
    <location>
        <begin position="835"/>
        <end position="847"/>
    </location>
</feature>
<proteinExistence type="predicted"/>